<organism evidence="2 3">
    <name type="scientific">Arcobacter arenosus</name>
    <dbReference type="NCBI Taxonomy" id="2576037"/>
    <lineage>
        <taxon>Bacteria</taxon>
        <taxon>Pseudomonadati</taxon>
        <taxon>Campylobacterota</taxon>
        <taxon>Epsilonproteobacteria</taxon>
        <taxon>Campylobacterales</taxon>
        <taxon>Arcobacteraceae</taxon>
        <taxon>Arcobacter</taxon>
    </lineage>
</organism>
<reference evidence="2 3" key="1">
    <citation type="submission" date="2019-05" db="EMBL/GenBank/DDBJ databases">
        <title>Arcobacter sp. nov., isolated from sea sediment.</title>
        <authorList>
            <person name="Kim W."/>
        </authorList>
    </citation>
    <scope>NUCLEOTIDE SEQUENCE [LARGE SCALE GENOMIC DNA]</scope>
    <source>
        <strain evidence="2 3">CAU 1517</strain>
    </source>
</reference>
<dbReference type="OrthoDB" id="5323359at2"/>
<accession>A0A5R8Y205</accession>
<dbReference type="SUPFAM" id="SSF53335">
    <property type="entry name" value="S-adenosyl-L-methionine-dependent methyltransferases"/>
    <property type="match status" value="1"/>
</dbReference>
<dbReference type="GO" id="GO:0032259">
    <property type="term" value="P:methylation"/>
    <property type="evidence" value="ECO:0007669"/>
    <property type="project" value="UniProtKB-KW"/>
</dbReference>
<dbReference type="AlphaFoldDB" id="A0A5R8Y205"/>
<dbReference type="EMBL" id="VANU01000002">
    <property type="protein sequence ID" value="TLP39119.1"/>
    <property type="molecule type" value="Genomic_DNA"/>
</dbReference>
<dbReference type="PANTHER" id="PTHR43861:SF1">
    <property type="entry name" value="TRANS-ACONITATE 2-METHYLTRANSFERASE"/>
    <property type="match status" value="1"/>
</dbReference>
<keyword evidence="2" id="KW-0808">Transferase</keyword>
<dbReference type="Pfam" id="PF08242">
    <property type="entry name" value="Methyltransf_12"/>
    <property type="match status" value="1"/>
</dbReference>
<sequence length="231" mass="26907">MSVKNEFSKYAKEYNNFNIIQQIAAKALVRDIKSKPKKILEIGCGSGQVYKYINWEIERYDAIDFSPSMCELHPRGENIEINCFDFDSREFEVFLKNKRFDIILSSSAMQWSKDLKKLVKQLSLSTDEINAVLFTSNTFKTIQDITKTSSPILSVEKIKEAFLNCFICEFEIHNYNIEFDNKKDLFDYIKKSGVSGGSSNLDFKKAKKLYKEYTLNYLEFEVIFVKTVSKI</sequence>
<comment type="caution">
    <text evidence="2">The sequence shown here is derived from an EMBL/GenBank/DDBJ whole genome shotgun (WGS) entry which is preliminary data.</text>
</comment>
<evidence type="ECO:0000313" key="2">
    <source>
        <dbReference type="EMBL" id="TLP39119.1"/>
    </source>
</evidence>
<dbReference type="RefSeq" id="WP_138151703.1">
    <property type="nucleotide sequence ID" value="NZ_VANU01000002.1"/>
</dbReference>
<dbReference type="Proteomes" id="UP000308901">
    <property type="component" value="Unassembled WGS sequence"/>
</dbReference>
<dbReference type="PANTHER" id="PTHR43861">
    <property type="entry name" value="TRANS-ACONITATE 2-METHYLTRANSFERASE-RELATED"/>
    <property type="match status" value="1"/>
</dbReference>
<feature type="domain" description="Methyltransferase type 12" evidence="1">
    <location>
        <begin position="40"/>
        <end position="122"/>
    </location>
</feature>
<dbReference type="InterPro" id="IPR013217">
    <property type="entry name" value="Methyltransf_12"/>
</dbReference>
<name>A0A5R8Y205_9BACT</name>
<dbReference type="Gene3D" id="3.40.50.150">
    <property type="entry name" value="Vaccinia Virus protein VP39"/>
    <property type="match status" value="1"/>
</dbReference>
<dbReference type="GO" id="GO:0008168">
    <property type="term" value="F:methyltransferase activity"/>
    <property type="evidence" value="ECO:0007669"/>
    <property type="project" value="UniProtKB-KW"/>
</dbReference>
<protein>
    <submittedName>
        <fullName evidence="2">Methyltransferase</fullName>
    </submittedName>
</protein>
<evidence type="ECO:0000313" key="3">
    <source>
        <dbReference type="Proteomes" id="UP000308901"/>
    </source>
</evidence>
<gene>
    <name evidence="2" type="ORF">FDK22_04400</name>
</gene>
<dbReference type="InterPro" id="IPR029063">
    <property type="entry name" value="SAM-dependent_MTases_sf"/>
</dbReference>
<proteinExistence type="predicted"/>
<dbReference type="CDD" id="cd02440">
    <property type="entry name" value="AdoMet_MTases"/>
    <property type="match status" value="1"/>
</dbReference>
<evidence type="ECO:0000259" key="1">
    <source>
        <dbReference type="Pfam" id="PF08242"/>
    </source>
</evidence>
<keyword evidence="3" id="KW-1185">Reference proteome</keyword>
<keyword evidence="2" id="KW-0489">Methyltransferase</keyword>